<dbReference type="CDD" id="cd16936">
    <property type="entry name" value="HATPase_RsbW-like"/>
    <property type="match status" value="1"/>
</dbReference>
<proteinExistence type="predicted"/>
<evidence type="ECO:0000313" key="11">
    <source>
        <dbReference type="EMBL" id="SFD03459.1"/>
    </source>
</evidence>
<sequence>MGLIAVWQTTRLEVNLEEVNALNLIALTGQVAQHERETIDAAFGAATALAAFIPELTDDPTACSDAMKRFKRDSEEQFAFAGFLPVSGQMTCSTVDHTVDLTLLDDFSALMRAERPNIMLEKNGTFSDEPVLVASLPVVADDGGFAGYVSISVPQARFDNPYDQIIGNRKMDLFTVNSAGEILTSSTNLEVATERLPGDRLISDMVDDRSQRFDALNGAGERRVYSVVPIVEGVVYAVGAWSPPYGESSARPLRRFLGSPALFPIIMWLASLLLVIMAVEWLVVRHVRVIAGQLRRFARNRELPIPPPEGSLPNELEIIEREFSILASRLLRDEAELLDAMHDKDVLLKEVHHRVKNNLQLISSIINMQVRRTKNKATAGALERVNTRVTSMAAVHRRLYQAESLGRVRADELLRDVVTPLTDMGTSGNTRPRVELRLDPVVLYPDQAVPAALLAVEAVTNALKYIGTDESGDCWVRVSLEMLDDDHVRLSIQSSIASDGEKDTADESGSTGAEGTGLGMQLIRAFARQLESKEIIEEGPYTYTLSVVFTPAPFEAIATTPTLATTYPRSA</sequence>
<keyword evidence="5" id="KW-0547">Nucleotide-binding</keyword>
<accession>A0A1I1P0V6</accession>
<evidence type="ECO:0000256" key="2">
    <source>
        <dbReference type="ARBA" id="ARBA00012438"/>
    </source>
</evidence>
<dbReference type="Proteomes" id="UP000198728">
    <property type="component" value="Unassembled WGS sequence"/>
</dbReference>
<gene>
    <name evidence="11" type="ORF">SAMN04488094_113129</name>
</gene>
<evidence type="ECO:0000256" key="4">
    <source>
        <dbReference type="ARBA" id="ARBA00022679"/>
    </source>
</evidence>
<keyword evidence="4" id="KW-0808">Transferase</keyword>
<keyword evidence="9" id="KW-0472">Membrane</keyword>
<keyword evidence="6 11" id="KW-0418">Kinase</keyword>
<protein>
    <recommendedName>
        <fullName evidence="2">histidine kinase</fullName>
        <ecNumber evidence="2">2.7.13.3</ecNumber>
    </recommendedName>
</protein>
<evidence type="ECO:0000256" key="8">
    <source>
        <dbReference type="SAM" id="MobiDB-lite"/>
    </source>
</evidence>
<dbReference type="Gene3D" id="3.30.450.20">
    <property type="entry name" value="PAS domain"/>
    <property type="match status" value="2"/>
</dbReference>
<feature type="domain" description="Signal transduction histidine kinase HWE region" evidence="10">
    <location>
        <begin position="350"/>
        <end position="430"/>
    </location>
</feature>
<dbReference type="GO" id="GO:0005524">
    <property type="term" value="F:ATP binding"/>
    <property type="evidence" value="ECO:0007669"/>
    <property type="project" value="UniProtKB-KW"/>
</dbReference>
<dbReference type="Pfam" id="PF07568">
    <property type="entry name" value="HisKA_2"/>
    <property type="match status" value="1"/>
</dbReference>
<name>A0A1I1P0V6_9RHOB</name>
<dbReference type="Gene3D" id="3.30.565.10">
    <property type="entry name" value="Histidine kinase-like ATPase, C-terminal domain"/>
    <property type="match status" value="1"/>
</dbReference>
<dbReference type="PANTHER" id="PTHR41523:SF8">
    <property type="entry name" value="ETHYLENE RESPONSE SENSOR PROTEIN"/>
    <property type="match status" value="1"/>
</dbReference>
<evidence type="ECO:0000313" key="12">
    <source>
        <dbReference type="Proteomes" id="UP000198728"/>
    </source>
</evidence>
<dbReference type="EMBL" id="FOLG01000013">
    <property type="protein sequence ID" value="SFD03459.1"/>
    <property type="molecule type" value="Genomic_DNA"/>
</dbReference>
<evidence type="ECO:0000259" key="10">
    <source>
        <dbReference type="SMART" id="SM00911"/>
    </source>
</evidence>
<dbReference type="STRING" id="441112.SAMN04488094_113129"/>
<dbReference type="SMART" id="SM00911">
    <property type="entry name" value="HWE_HK"/>
    <property type="match status" value="1"/>
</dbReference>
<dbReference type="CDD" id="cd18773">
    <property type="entry name" value="PDC1_HK_sensor"/>
    <property type="match status" value="1"/>
</dbReference>
<keyword evidence="9" id="KW-0812">Transmembrane</keyword>
<feature type="transmembrane region" description="Helical" evidence="9">
    <location>
        <begin position="261"/>
        <end position="284"/>
    </location>
</feature>
<dbReference type="InterPro" id="IPR011102">
    <property type="entry name" value="Sig_transdc_His_kinase_HWE"/>
</dbReference>
<dbReference type="GO" id="GO:0004673">
    <property type="term" value="F:protein histidine kinase activity"/>
    <property type="evidence" value="ECO:0007669"/>
    <property type="project" value="UniProtKB-EC"/>
</dbReference>
<keyword evidence="9" id="KW-1133">Transmembrane helix</keyword>
<dbReference type="OrthoDB" id="9767435at2"/>
<evidence type="ECO:0000256" key="3">
    <source>
        <dbReference type="ARBA" id="ARBA00022553"/>
    </source>
</evidence>
<keyword evidence="12" id="KW-1185">Reference proteome</keyword>
<organism evidence="11 12">
    <name type="scientific">Tropicimonas isoalkanivorans</name>
    <dbReference type="NCBI Taxonomy" id="441112"/>
    <lineage>
        <taxon>Bacteria</taxon>
        <taxon>Pseudomonadati</taxon>
        <taxon>Pseudomonadota</taxon>
        <taxon>Alphaproteobacteria</taxon>
        <taxon>Rhodobacterales</taxon>
        <taxon>Roseobacteraceae</taxon>
        <taxon>Tropicimonas</taxon>
    </lineage>
</organism>
<dbReference type="RefSeq" id="WP_143089909.1">
    <property type="nucleotide sequence ID" value="NZ_FOLG01000013.1"/>
</dbReference>
<dbReference type="AlphaFoldDB" id="A0A1I1P0V6"/>
<dbReference type="EC" id="2.7.13.3" evidence="2"/>
<keyword evidence="7" id="KW-0067">ATP-binding</keyword>
<dbReference type="SUPFAM" id="SSF55874">
    <property type="entry name" value="ATPase domain of HSP90 chaperone/DNA topoisomerase II/histidine kinase"/>
    <property type="match status" value="1"/>
</dbReference>
<dbReference type="PANTHER" id="PTHR41523">
    <property type="entry name" value="TWO-COMPONENT SYSTEM SENSOR PROTEIN"/>
    <property type="match status" value="1"/>
</dbReference>
<dbReference type="InterPro" id="IPR011495">
    <property type="entry name" value="Sig_transdc_His_kin_sub2_dim/P"/>
</dbReference>
<feature type="region of interest" description="Disordered" evidence="8">
    <location>
        <begin position="494"/>
        <end position="516"/>
    </location>
</feature>
<evidence type="ECO:0000256" key="7">
    <source>
        <dbReference type="ARBA" id="ARBA00022840"/>
    </source>
</evidence>
<evidence type="ECO:0000256" key="5">
    <source>
        <dbReference type="ARBA" id="ARBA00022741"/>
    </source>
</evidence>
<keyword evidence="3" id="KW-0597">Phosphoprotein</keyword>
<dbReference type="InterPro" id="IPR036890">
    <property type="entry name" value="HATPase_C_sf"/>
</dbReference>
<reference evidence="11 12" key="1">
    <citation type="submission" date="2016-10" db="EMBL/GenBank/DDBJ databases">
        <authorList>
            <person name="de Groot N.N."/>
        </authorList>
    </citation>
    <scope>NUCLEOTIDE SEQUENCE [LARGE SCALE GENOMIC DNA]</scope>
    <source>
        <strain evidence="11 12">DSM 19548</strain>
    </source>
</reference>
<evidence type="ECO:0000256" key="9">
    <source>
        <dbReference type="SAM" id="Phobius"/>
    </source>
</evidence>
<evidence type="ECO:0000256" key="6">
    <source>
        <dbReference type="ARBA" id="ARBA00022777"/>
    </source>
</evidence>
<comment type="catalytic activity">
    <reaction evidence="1">
        <text>ATP + protein L-histidine = ADP + protein N-phospho-L-histidine.</text>
        <dbReference type="EC" id="2.7.13.3"/>
    </reaction>
</comment>
<evidence type="ECO:0000256" key="1">
    <source>
        <dbReference type="ARBA" id="ARBA00000085"/>
    </source>
</evidence>